<dbReference type="EMBL" id="FQZB01000008">
    <property type="protein sequence ID" value="SHJ43284.1"/>
    <property type="molecule type" value="Genomic_DNA"/>
</dbReference>
<dbReference type="OrthoDB" id="582519at2"/>
<dbReference type="STRING" id="1121302.SAMN02745163_01955"/>
<proteinExistence type="predicted"/>
<organism evidence="1 2">
    <name type="scientific">Clostridium cavendishii DSM 21758</name>
    <dbReference type="NCBI Taxonomy" id="1121302"/>
    <lineage>
        <taxon>Bacteria</taxon>
        <taxon>Bacillati</taxon>
        <taxon>Bacillota</taxon>
        <taxon>Clostridia</taxon>
        <taxon>Eubacteriales</taxon>
        <taxon>Clostridiaceae</taxon>
        <taxon>Clostridium</taxon>
    </lineage>
</organism>
<evidence type="ECO:0000313" key="1">
    <source>
        <dbReference type="EMBL" id="SHJ43284.1"/>
    </source>
</evidence>
<dbReference type="Proteomes" id="UP000184310">
    <property type="component" value="Unassembled WGS sequence"/>
</dbReference>
<sequence>MISYCLIFISLSYQGVTQPELKGSLTTSEELYNRSQELQGLRNDWDRRNGTTAVMRAIDNETGEEVLLVATNSPKKTIISDFKGNLMGNEIYIGGKGHAEETIIKNAGDRYTLIEGGSSRNVCKGICQPLIEGKGMQLGGLEFRGRADKTPYRMFWKN</sequence>
<reference evidence="1 2" key="1">
    <citation type="submission" date="2016-11" db="EMBL/GenBank/DDBJ databases">
        <authorList>
            <person name="Jaros S."/>
            <person name="Januszkiewicz K."/>
            <person name="Wedrychowicz H."/>
        </authorList>
    </citation>
    <scope>NUCLEOTIDE SEQUENCE [LARGE SCALE GENOMIC DNA]</scope>
    <source>
        <strain evidence="1 2">DSM 21758</strain>
    </source>
</reference>
<dbReference type="AlphaFoldDB" id="A0A1M6J9E8"/>
<protein>
    <submittedName>
        <fullName evidence="1">Uncharacterized protein</fullName>
    </submittedName>
</protein>
<name>A0A1M6J9E8_9CLOT</name>
<accession>A0A1M6J9E8</accession>
<gene>
    <name evidence="1" type="ORF">SAMN02745163_01955</name>
</gene>
<dbReference type="RefSeq" id="WP_072986500.1">
    <property type="nucleotide sequence ID" value="NZ_FQZB01000008.1"/>
</dbReference>
<evidence type="ECO:0000313" key="2">
    <source>
        <dbReference type="Proteomes" id="UP000184310"/>
    </source>
</evidence>
<keyword evidence="2" id="KW-1185">Reference proteome</keyword>